<dbReference type="GO" id="GO:0048255">
    <property type="term" value="P:mRNA stabilization"/>
    <property type="evidence" value="ECO:0007669"/>
    <property type="project" value="TreeGrafter"/>
</dbReference>
<evidence type="ECO:0000256" key="3">
    <source>
        <dbReference type="ARBA" id="ARBA00022679"/>
    </source>
</evidence>
<dbReference type="Pfam" id="PF07984">
    <property type="entry name" value="NTP_transf_7"/>
    <property type="match status" value="1"/>
</dbReference>
<proteinExistence type="inferred from homology"/>
<dbReference type="GO" id="GO:1990817">
    <property type="term" value="F:poly(A) RNA polymerase activity"/>
    <property type="evidence" value="ECO:0007669"/>
    <property type="project" value="UniProtKB-EC"/>
</dbReference>
<dbReference type="EC" id="2.7.7.19" evidence="2"/>
<comment type="catalytic activity">
    <reaction evidence="4">
        <text>RNA(n) + ATP = RNA(n)-3'-adenine ribonucleotide + diphosphate</text>
        <dbReference type="Rhea" id="RHEA:11332"/>
        <dbReference type="Rhea" id="RHEA-COMP:14527"/>
        <dbReference type="Rhea" id="RHEA-COMP:17347"/>
        <dbReference type="ChEBI" id="CHEBI:30616"/>
        <dbReference type="ChEBI" id="CHEBI:33019"/>
        <dbReference type="ChEBI" id="CHEBI:140395"/>
        <dbReference type="ChEBI" id="CHEBI:173115"/>
        <dbReference type="EC" id="2.7.7.19"/>
    </reaction>
    <physiologicalReaction direction="left-to-right" evidence="4">
        <dbReference type="Rhea" id="RHEA:11333"/>
    </physiologicalReaction>
</comment>
<dbReference type="Proteomes" id="UP001186944">
    <property type="component" value="Unassembled WGS sequence"/>
</dbReference>
<keyword evidence="6" id="KW-1185">Reference proteome</keyword>
<comment type="similarity">
    <text evidence="1">Belongs to the TENT family.</text>
</comment>
<dbReference type="GO" id="GO:0003723">
    <property type="term" value="F:RNA binding"/>
    <property type="evidence" value="ECO:0007669"/>
    <property type="project" value="TreeGrafter"/>
</dbReference>
<organism evidence="5 6">
    <name type="scientific">Pinctada imbricata</name>
    <name type="common">Atlantic pearl-oyster</name>
    <name type="synonym">Pinctada martensii</name>
    <dbReference type="NCBI Taxonomy" id="66713"/>
    <lineage>
        <taxon>Eukaryota</taxon>
        <taxon>Metazoa</taxon>
        <taxon>Spiralia</taxon>
        <taxon>Lophotrochozoa</taxon>
        <taxon>Mollusca</taxon>
        <taxon>Bivalvia</taxon>
        <taxon>Autobranchia</taxon>
        <taxon>Pteriomorphia</taxon>
        <taxon>Pterioida</taxon>
        <taxon>Pterioidea</taxon>
        <taxon>Pteriidae</taxon>
        <taxon>Pinctada</taxon>
    </lineage>
</organism>
<dbReference type="PANTHER" id="PTHR12974">
    <property type="entry name" value="PRION-LIKE- Q/N-RICH -DOMAIN-BEARING PROTEIN PROTEIN 44"/>
    <property type="match status" value="1"/>
</dbReference>
<dbReference type="EMBL" id="VSWD01000007">
    <property type="protein sequence ID" value="KAK3098088.1"/>
    <property type="molecule type" value="Genomic_DNA"/>
</dbReference>
<comment type="caution">
    <text evidence="5">The sequence shown here is derived from an EMBL/GenBank/DDBJ whole genome shotgun (WGS) entry which is preliminary data.</text>
</comment>
<gene>
    <name evidence="5" type="ORF">FSP39_016003</name>
</gene>
<dbReference type="PANTHER" id="PTHR12974:SF36">
    <property type="entry name" value="POLYNUCLEOTIDE ADENYLYLTRANSFERASE"/>
    <property type="match status" value="1"/>
</dbReference>
<sequence>MDCINRFQVLCYEQVVRLHEVMEGVVPIHGRGNFPTLDVTLKDLVQAVRNKLTNEGVNVRDIRLNGGAASYIFGTENIPSYNDVDLIFGVDLSDSSSNHTELQKIKHCVLSCLLDLLPEGVNKEKMSSCSMKEAYVQKMVKVCNEHGDKWSLISLSNNKGRNIELKFVDKMKRQFEFSVDSFQVILDSLLKFYEISSAPMTEHFYPTVVAESVYGNFEEAWLHLNKKLIATRNPEEIRGGGLLKYCCLLTRGYQPAENVDINAMQRYMCSRFFIDFSDINQQRQKLESYLNDHFSDDENLKHEYLLTLYRVVDESTICLMGHERRQTLNLIHQLACQVLMEQERRAHTKYLEMQQFDQLSNLTIDQVYFGPFPGSNGTQYYQLPTLYPVSAPPCPLCPPPQKFLQCS</sequence>
<keyword evidence="3" id="KW-0808">Transferase</keyword>
<name>A0AA88YFB4_PINIB</name>
<reference evidence="5" key="1">
    <citation type="submission" date="2019-08" db="EMBL/GenBank/DDBJ databases">
        <title>The improved chromosome-level genome for the pearl oyster Pinctada fucata martensii using PacBio sequencing and Hi-C.</title>
        <authorList>
            <person name="Zheng Z."/>
        </authorList>
    </citation>
    <scope>NUCLEOTIDE SEQUENCE</scope>
    <source>
        <strain evidence="5">ZZ-2019</strain>
        <tissue evidence="5">Adductor muscle</tissue>
    </source>
</reference>
<protein>
    <recommendedName>
        <fullName evidence="2">polynucleotide adenylyltransferase</fullName>
        <ecNumber evidence="2">2.7.7.19</ecNumber>
    </recommendedName>
</protein>
<accession>A0AA88YFB4</accession>
<evidence type="ECO:0000256" key="2">
    <source>
        <dbReference type="ARBA" id="ARBA00012388"/>
    </source>
</evidence>
<evidence type="ECO:0000256" key="4">
    <source>
        <dbReference type="ARBA" id="ARBA00047933"/>
    </source>
</evidence>
<evidence type="ECO:0000313" key="5">
    <source>
        <dbReference type="EMBL" id="KAK3098088.1"/>
    </source>
</evidence>
<evidence type="ECO:0000256" key="1">
    <source>
        <dbReference type="ARBA" id="ARBA00007631"/>
    </source>
</evidence>
<dbReference type="SMART" id="SM01153">
    <property type="entry name" value="DUF1693"/>
    <property type="match status" value="1"/>
</dbReference>
<evidence type="ECO:0000313" key="6">
    <source>
        <dbReference type="Proteomes" id="UP001186944"/>
    </source>
</evidence>
<dbReference type="InterPro" id="IPR012937">
    <property type="entry name" value="TET5"/>
</dbReference>
<dbReference type="AlphaFoldDB" id="A0AA88YFB4"/>